<sequence>MGNAVTRQRMVGSADVRASRTRAKLVDAFAGLAELPEPVTVSALVRRAGVNRTSFYAHFASLDALAVETLTEVFDLVASIDTTGRGCGHDAETSEKSLLEVARFVGARREVYGPLLRSGDFYQAVEDAFTAQNVRTLSAVRDLPDDVDPFVLARFVAAGALGVVASWLREGNDLSAQWVAVQLRRVLPAWFTTDSPVDEASPVSRGDHHGKA</sequence>
<dbReference type="Pfam" id="PF00440">
    <property type="entry name" value="TetR_N"/>
    <property type="match status" value="1"/>
</dbReference>
<dbReference type="GO" id="GO:0003677">
    <property type="term" value="F:DNA binding"/>
    <property type="evidence" value="ECO:0007669"/>
    <property type="project" value="UniProtKB-UniRule"/>
</dbReference>
<dbReference type="RefSeq" id="WP_121806971.1">
    <property type="nucleotide sequence ID" value="NZ_RDBE01000010.1"/>
</dbReference>
<feature type="domain" description="HTH tetR-type" evidence="3">
    <location>
        <begin position="19"/>
        <end position="77"/>
    </location>
</feature>
<accession>A0A3L8NZE6</accession>
<evidence type="ECO:0000256" key="2">
    <source>
        <dbReference type="PROSITE-ProRule" id="PRU00335"/>
    </source>
</evidence>
<evidence type="ECO:0000259" key="3">
    <source>
        <dbReference type="PROSITE" id="PS50977"/>
    </source>
</evidence>
<evidence type="ECO:0000256" key="1">
    <source>
        <dbReference type="ARBA" id="ARBA00023125"/>
    </source>
</evidence>
<keyword evidence="5" id="KW-1185">Reference proteome</keyword>
<dbReference type="EMBL" id="RDBE01000010">
    <property type="protein sequence ID" value="RLV47468.1"/>
    <property type="molecule type" value="Genomic_DNA"/>
</dbReference>
<name>A0A3L8NZE6_9ACTN</name>
<dbReference type="OrthoDB" id="3196926at2"/>
<dbReference type="InterPro" id="IPR009057">
    <property type="entry name" value="Homeodomain-like_sf"/>
</dbReference>
<organism evidence="4 5">
    <name type="scientific">Nocardioides mangrovicus</name>
    <dbReference type="NCBI Taxonomy" id="2478913"/>
    <lineage>
        <taxon>Bacteria</taxon>
        <taxon>Bacillati</taxon>
        <taxon>Actinomycetota</taxon>
        <taxon>Actinomycetes</taxon>
        <taxon>Propionibacteriales</taxon>
        <taxon>Nocardioidaceae</taxon>
        <taxon>Nocardioides</taxon>
    </lineage>
</organism>
<dbReference type="AlphaFoldDB" id="A0A3L8NZE6"/>
<keyword evidence="1 2" id="KW-0238">DNA-binding</keyword>
<comment type="caution">
    <text evidence="4">The sequence shown here is derived from an EMBL/GenBank/DDBJ whole genome shotgun (WGS) entry which is preliminary data.</text>
</comment>
<dbReference type="PROSITE" id="PS50977">
    <property type="entry name" value="HTH_TETR_2"/>
    <property type="match status" value="1"/>
</dbReference>
<reference evidence="4 5" key="1">
    <citation type="submission" date="2018-10" db="EMBL/GenBank/DDBJ databases">
        <title>Marmoricola sp. 4Q3S-7 whole genome shotgun sequence.</title>
        <authorList>
            <person name="Li F."/>
        </authorList>
    </citation>
    <scope>NUCLEOTIDE SEQUENCE [LARGE SCALE GENOMIC DNA]</scope>
    <source>
        <strain evidence="4 5">4Q3S-7</strain>
    </source>
</reference>
<dbReference type="Gene3D" id="1.10.357.10">
    <property type="entry name" value="Tetracycline Repressor, domain 2"/>
    <property type="match status" value="1"/>
</dbReference>
<dbReference type="SUPFAM" id="SSF46689">
    <property type="entry name" value="Homeodomain-like"/>
    <property type="match status" value="1"/>
</dbReference>
<protein>
    <submittedName>
        <fullName evidence="4">TetR/AcrR family transcriptional regulator</fullName>
    </submittedName>
</protein>
<feature type="DNA-binding region" description="H-T-H motif" evidence="2">
    <location>
        <begin position="40"/>
        <end position="59"/>
    </location>
</feature>
<proteinExistence type="predicted"/>
<gene>
    <name evidence="4" type="ORF">D9V37_14815</name>
</gene>
<dbReference type="Proteomes" id="UP000281708">
    <property type="component" value="Unassembled WGS sequence"/>
</dbReference>
<evidence type="ECO:0000313" key="5">
    <source>
        <dbReference type="Proteomes" id="UP000281708"/>
    </source>
</evidence>
<evidence type="ECO:0000313" key="4">
    <source>
        <dbReference type="EMBL" id="RLV47468.1"/>
    </source>
</evidence>
<dbReference type="InterPro" id="IPR001647">
    <property type="entry name" value="HTH_TetR"/>
</dbReference>